<accession>A0A486PAE3</accession>
<organism evidence="1">
    <name type="scientific">Klebsiella pneumoniae</name>
    <dbReference type="NCBI Taxonomy" id="573"/>
    <lineage>
        <taxon>Bacteria</taxon>
        <taxon>Pseudomonadati</taxon>
        <taxon>Pseudomonadota</taxon>
        <taxon>Gammaproteobacteria</taxon>
        <taxon>Enterobacterales</taxon>
        <taxon>Enterobacteriaceae</taxon>
        <taxon>Klebsiella/Raoultella group</taxon>
        <taxon>Klebsiella</taxon>
        <taxon>Klebsiella pneumoniae complex</taxon>
    </lineage>
</organism>
<name>A0A486PAE3_KLEPN</name>
<gene>
    <name evidence="1" type="ORF">SAMEA4873647_02970</name>
</gene>
<dbReference type="AlphaFoldDB" id="A0A486PAE3"/>
<proteinExistence type="predicted"/>
<evidence type="ECO:0000313" key="1">
    <source>
        <dbReference type="EMBL" id="VGL70044.1"/>
    </source>
</evidence>
<dbReference type="EMBL" id="CAAHCR010000003">
    <property type="protein sequence ID" value="VGL70044.1"/>
    <property type="molecule type" value="Genomic_DNA"/>
</dbReference>
<protein>
    <submittedName>
        <fullName evidence="1">Uncharacterized protein</fullName>
    </submittedName>
</protein>
<reference evidence="1" key="1">
    <citation type="submission" date="2019-03" db="EMBL/GenBank/DDBJ databases">
        <authorList>
            <consortium name="Pathogen Informatics"/>
        </authorList>
    </citation>
    <scope>NUCLEOTIDE SEQUENCE</scope>
    <source>
        <strain evidence="1">5012STDY7626445</strain>
    </source>
</reference>
<sequence length="42" mass="4882">MSIYEKNPSGEGFDFNWRLYVLRGIQVPVNKPDKSIPVMNIQ</sequence>